<evidence type="ECO:0008006" key="4">
    <source>
        <dbReference type="Google" id="ProtNLM"/>
    </source>
</evidence>
<protein>
    <recommendedName>
        <fullName evidence="4">DUF916 domain-containing protein</fullName>
    </recommendedName>
</protein>
<dbReference type="STRING" id="1801735.A2645_01275"/>
<keyword evidence="1" id="KW-0472">Membrane</keyword>
<sequence>MILLKKIFGTAFIFILSLLLFFVFTQKTNALTVSPPTIEVIAAPGQTASGEFVLYNEEPTAKIFYSSFEKFEASGETGAPNFTPSDEDLPTWIKTSAKVELKSGEKKKVNFEINVPADATPGGHFAAIFWSATPSDSEGVNAVSVGAKVGILVLLKVAGLTEEAAGIIEFSTLGAKNFYTARPVEFFYRFQNSGNDRVKPFGQISIKNITGIVKTVINANSAEGNVLPQSIRKFETSWPGSRLVAIDKEANFFKRYWQNVRNEWFNFGLGRYNAALELSYGEGQSKTDANYIFWIIPWHLLILVLILAFIIIFFGIKEVRAYNHWLINRALSQFKKRSGAHKKIKK</sequence>
<dbReference type="Proteomes" id="UP000182253">
    <property type="component" value="Unassembled WGS sequence"/>
</dbReference>
<dbReference type="AlphaFoldDB" id="A0A1F6UWF9"/>
<keyword evidence="1" id="KW-0812">Transmembrane</keyword>
<gene>
    <name evidence="2" type="ORF">A2645_01275</name>
</gene>
<accession>A0A1F6UWF9</accession>
<evidence type="ECO:0000313" key="3">
    <source>
        <dbReference type="Proteomes" id="UP000182253"/>
    </source>
</evidence>
<reference evidence="2 3" key="1">
    <citation type="journal article" date="2016" name="Nat. Commun.">
        <title>Thousands of microbial genomes shed light on interconnected biogeochemical processes in an aquifer system.</title>
        <authorList>
            <person name="Anantharaman K."/>
            <person name="Brown C.T."/>
            <person name="Hug L.A."/>
            <person name="Sharon I."/>
            <person name="Castelle C.J."/>
            <person name="Probst A.J."/>
            <person name="Thomas B.C."/>
            <person name="Singh A."/>
            <person name="Wilkins M.J."/>
            <person name="Karaoz U."/>
            <person name="Brodie E.L."/>
            <person name="Williams K.H."/>
            <person name="Hubbard S.S."/>
            <person name="Banfield J.F."/>
        </authorList>
    </citation>
    <scope>NUCLEOTIDE SEQUENCE [LARGE SCALE GENOMIC DNA]</scope>
</reference>
<proteinExistence type="predicted"/>
<dbReference type="EMBL" id="MFTL01000010">
    <property type="protein sequence ID" value="OGI61745.1"/>
    <property type="molecule type" value="Genomic_DNA"/>
</dbReference>
<evidence type="ECO:0000313" key="2">
    <source>
        <dbReference type="EMBL" id="OGI61745.1"/>
    </source>
</evidence>
<name>A0A1F6UWF9_9BACT</name>
<evidence type="ECO:0000256" key="1">
    <source>
        <dbReference type="SAM" id="Phobius"/>
    </source>
</evidence>
<comment type="caution">
    <text evidence="2">The sequence shown here is derived from an EMBL/GenBank/DDBJ whole genome shotgun (WGS) entry which is preliminary data.</text>
</comment>
<feature type="transmembrane region" description="Helical" evidence="1">
    <location>
        <begin position="291"/>
        <end position="316"/>
    </location>
</feature>
<organism evidence="2 3">
    <name type="scientific">Candidatus Nomurabacteria bacterium RIFCSPHIGHO2_01_FULL_39_9</name>
    <dbReference type="NCBI Taxonomy" id="1801735"/>
    <lineage>
        <taxon>Bacteria</taxon>
        <taxon>Candidatus Nomuraibacteriota</taxon>
    </lineage>
</organism>
<keyword evidence="1" id="KW-1133">Transmembrane helix</keyword>